<dbReference type="Proteomes" id="UP001500067">
    <property type="component" value="Unassembled WGS sequence"/>
</dbReference>
<evidence type="ECO:0000313" key="3">
    <source>
        <dbReference type="Proteomes" id="UP001500067"/>
    </source>
</evidence>
<name>A0ABP8NKT8_9BACT</name>
<evidence type="ECO:0000313" key="2">
    <source>
        <dbReference type="EMBL" id="GAA4467091.1"/>
    </source>
</evidence>
<dbReference type="PANTHER" id="PTHR34610:SF3">
    <property type="entry name" value="SSL7007 PROTEIN"/>
    <property type="match status" value="1"/>
</dbReference>
<gene>
    <name evidence="2" type="ORF">GCM10023093_22340</name>
</gene>
<accession>A0ABP8NKT8</accession>
<keyword evidence="3" id="KW-1185">Reference proteome</keyword>
<organism evidence="2 3">
    <name type="scientific">Nemorincola caseinilytica</name>
    <dbReference type="NCBI Taxonomy" id="2054315"/>
    <lineage>
        <taxon>Bacteria</taxon>
        <taxon>Pseudomonadati</taxon>
        <taxon>Bacteroidota</taxon>
        <taxon>Chitinophagia</taxon>
        <taxon>Chitinophagales</taxon>
        <taxon>Chitinophagaceae</taxon>
        <taxon>Nemorincola</taxon>
    </lineage>
</organism>
<dbReference type="EMBL" id="BAABFA010000015">
    <property type="protein sequence ID" value="GAA4467091.1"/>
    <property type="molecule type" value="Genomic_DNA"/>
</dbReference>
<dbReference type="InterPro" id="IPR002716">
    <property type="entry name" value="PIN_dom"/>
</dbReference>
<dbReference type="Pfam" id="PF13470">
    <property type="entry name" value="PIN_3"/>
    <property type="match status" value="1"/>
</dbReference>
<comment type="caution">
    <text evidence="2">The sequence shown here is derived from an EMBL/GenBank/DDBJ whole genome shotgun (WGS) entry which is preliminary data.</text>
</comment>
<dbReference type="NCBIfam" id="TIGR00305">
    <property type="entry name" value="putative toxin-antitoxin system toxin component, PIN family"/>
    <property type="match status" value="1"/>
</dbReference>
<sequence>MDVYLGRKCQLCISEDLMAEYYTVLNCDKFSKFPDFKAKANSILVDIENNASFFYPKKKVKIIKDASDNMLLELALECKADILISGNTNDLTFTRYKRTKIVTPREYWEYHKP</sequence>
<evidence type="ECO:0000259" key="1">
    <source>
        <dbReference type="Pfam" id="PF13470"/>
    </source>
</evidence>
<protein>
    <recommendedName>
        <fullName evidence="1">PIN domain-containing protein</fullName>
    </recommendedName>
</protein>
<reference evidence="3" key="1">
    <citation type="journal article" date="2019" name="Int. J. Syst. Evol. Microbiol.">
        <title>The Global Catalogue of Microorganisms (GCM) 10K type strain sequencing project: providing services to taxonomists for standard genome sequencing and annotation.</title>
        <authorList>
            <consortium name="The Broad Institute Genomics Platform"/>
            <consortium name="The Broad Institute Genome Sequencing Center for Infectious Disease"/>
            <person name="Wu L."/>
            <person name="Ma J."/>
        </authorList>
    </citation>
    <scope>NUCLEOTIDE SEQUENCE [LARGE SCALE GENOMIC DNA]</scope>
    <source>
        <strain evidence="3">JCM 32105</strain>
    </source>
</reference>
<feature type="domain" description="PIN" evidence="1">
    <location>
        <begin position="4"/>
        <end position="88"/>
    </location>
</feature>
<dbReference type="PANTHER" id="PTHR34610">
    <property type="entry name" value="SSL7007 PROTEIN"/>
    <property type="match status" value="1"/>
</dbReference>
<dbReference type="InterPro" id="IPR002850">
    <property type="entry name" value="PIN_toxin-like"/>
</dbReference>
<proteinExistence type="predicted"/>